<dbReference type="eggNOG" id="ENOG502SGS1">
    <property type="taxonomic scope" value="Eukaryota"/>
</dbReference>
<keyword evidence="3" id="KW-1185">Reference proteome</keyword>
<dbReference type="GeneID" id="14540863"/>
<dbReference type="EMBL" id="HE681723">
    <property type="protein sequence ID" value="CCG23912.1"/>
    <property type="molecule type" value="Genomic_DNA"/>
</dbReference>
<keyword evidence="1" id="KW-1133">Transmembrane helix</keyword>
<dbReference type="HOGENOM" id="CLU_416173_0_0_1"/>
<sequence length="619" mass="71386">MSSAMPRLPRYSGDTDDDNSIHLKYMIGKSNPLKSPRKASDFTGYRNIDYTNETKHQLHHRNGTTEPNIDEEISMTLKGVQEDIDEEELNESYLKFINNHYDNDYIEEDDEDYVLSDGDTYNESYNDDESEDWDYLHYRRGLSEEPNFTSQIESPRLRKAIDYDEQEDRNNISDESPPISKPRTAYWKSCLGFTIAYVAVLLVTLLMMLNNKPQSNLTPKLDLNEWNAKINSFEQSLQELQRQMDTRLEHISSKIEGLNLEPSSARDTEKMIYLNHGQVQLSPRFHRFLNQFLDSYSQSYIDDKLKELQVDKKLDNIDDLKEYVDQAISNSIDSITLKVEANVDKILDGLNIVNDTITTDPRSKKTPSTANKVWINSMLEFISKGSKLVNYADYNQGSRILGFLTSDLDNHNLFQKMWYGWVIFAKGLQDRTNAIHALLDDDLSWQGGDEIGIRLTASIIPTDILIQLDNDDENSSVYVSIGFKPYTRAGFDKLKFPKVEDSVGHNINACKFKFIKSSQIRPGINHIKMPIRFVNYQIPGKDIYLKFSRNVKITNIKVYGISDVNAAQLQDRFKLLVDEFNVDDSVGSTSTKPMIEDRGVTGEDREEMKVYDINDDIYF</sequence>
<evidence type="ECO:0000313" key="2">
    <source>
        <dbReference type="EMBL" id="CCG23912.1"/>
    </source>
</evidence>
<protein>
    <recommendedName>
        <fullName evidence="4">SUN domain-containing protein</fullName>
    </recommendedName>
</protein>
<feature type="transmembrane region" description="Helical" evidence="1">
    <location>
        <begin position="190"/>
        <end position="209"/>
    </location>
</feature>
<keyword evidence="1" id="KW-0812">Transmembrane</keyword>
<dbReference type="AlphaFoldDB" id="H8X6Y4"/>
<reference evidence="2 3" key="1">
    <citation type="journal article" date="2012" name="PLoS ONE">
        <title>Sequence and analysis of the genome of the pathogenic yeast Candida orthopsilosis.</title>
        <authorList>
            <person name="Riccombeni A."/>
            <person name="Vidanes G."/>
            <person name="Proux-Wera E."/>
            <person name="Wolfe K.H."/>
            <person name="Butler G."/>
        </authorList>
    </citation>
    <scope>NUCLEOTIDE SEQUENCE [LARGE SCALE GENOMIC DNA]</scope>
    <source>
        <strain evidence="2 3">Co 90-125</strain>
    </source>
</reference>
<dbReference type="Proteomes" id="UP000005018">
    <property type="component" value="Chromosome 5"/>
</dbReference>
<proteinExistence type="predicted"/>
<dbReference type="RefSeq" id="XP_003870043.1">
    <property type="nucleotide sequence ID" value="XM_003869994.1"/>
</dbReference>
<organism evidence="2 3">
    <name type="scientific">Candida orthopsilosis (strain 90-125)</name>
    <name type="common">Yeast</name>
    <dbReference type="NCBI Taxonomy" id="1136231"/>
    <lineage>
        <taxon>Eukaryota</taxon>
        <taxon>Fungi</taxon>
        <taxon>Dikarya</taxon>
        <taxon>Ascomycota</taxon>
        <taxon>Saccharomycotina</taxon>
        <taxon>Pichiomycetes</taxon>
        <taxon>Debaryomycetaceae</taxon>
        <taxon>Candida/Lodderomyces clade</taxon>
        <taxon>Candida</taxon>
    </lineage>
</organism>
<name>H8X6Y4_CANO9</name>
<evidence type="ECO:0008006" key="4">
    <source>
        <dbReference type="Google" id="ProtNLM"/>
    </source>
</evidence>
<evidence type="ECO:0000313" key="3">
    <source>
        <dbReference type="Proteomes" id="UP000005018"/>
    </source>
</evidence>
<dbReference type="OrthoDB" id="4093311at2759"/>
<keyword evidence="1" id="KW-0472">Membrane</keyword>
<dbReference type="KEGG" id="cot:CORT_0E03240"/>
<evidence type="ECO:0000256" key="1">
    <source>
        <dbReference type="SAM" id="Phobius"/>
    </source>
</evidence>
<gene>
    <name evidence="2" type="ORF">CORT_0E03240</name>
</gene>
<accession>H8X6Y4</accession>